<proteinExistence type="predicted"/>
<sequence>MSWSLEGELDQLVQNVTWPCCCVGPFGFARFTPERSTRRQETTAAKCQRNLKSYLKAKTQCVFEGITQAGQTPLNEIYTELFITEGGSGEVNTEHEARLCRFHQFQVIFILDGLDECRLPLDFQNNKICTDFTKLTSVDVLLTNLISGKLLPSARIWMTTRPEAANQIPAECVDMVTEGALWPTIPSSEPRGGGGGGTKHWTLMDSAAPDLPVVPSFISSSNNTTVPEPL</sequence>
<protein>
    <recommendedName>
        <fullName evidence="3">FISNA domain-containing protein</fullName>
    </recommendedName>
</protein>
<dbReference type="PANTHER" id="PTHR24106">
    <property type="entry name" value="NACHT, LRR AND CARD DOMAINS-CONTAINING"/>
    <property type="match status" value="1"/>
</dbReference>
<dbReference type="Pfam" id="PF14484">
    <property type="entry name" value="FISNA"/>
    <property type="match status" value="1"/>
</dbReference>
<evidence type="ECO:0000313" key="4">
    <source>
        <dbReference type="EMBL" id="KAJ3610494.1"/>
    </source>
</evidence>
<keyword evidence="1" id="KW-0433">Leucine-rich repeat</keyword>
<evidence type="ECO:0000256" key="2">
    <source>
        <dbReference type="ARBA" id="ARBA00022737"/>
    </source>
</evidence>
<dbReference type="Proteomes" id="UP001148018">
    <property type="component" value="Unassembled WGS sequence"/>
</dbReference>
<feature type="domain" description="FISNA" evidence="3">
    <location>
        <begin position="50"/>
        <end position="112"/>
    </location>
</feature>
<comment type="caution">
    <text evidence="4">The sequence shown here is derived from an EMBL/GenBank/DDBJ whole genome shotgun (WGS) entry which is preliminary data.</text>
</comment>
<dbReference type="AlphaFoldDB" id="A0A9Q0ITN7"/>
<reference evidence="4" key="1">
    <citation type="submission" date="2022-07" db="EMBL/GenBank/DDBJ databases">
        <title>Chromosome-level genome of Muraenolepis orangiensis.</title>
        <authorList>
            <person name="Kim J."/>
        </authorList>
    </citation>
    <scope>NUCLEOTIDE SEQUENCE</scope>
    <source>
        <strain evidence="4">KU_S4_2022</strain>
        <tissue evidence="4">Muscle</tissue>
    </source>
</reference>
<keyword evidence="2" id="KW-0677">Repeat</keyword>
<dbReference type="EMBL" id="JANIIK010000038">
    <property type="protein sequence ID" value="KAJ3610494.1"/>
    <property type="molecule type" value="Genomic_DNA"/>
</dbReference>
<dbReference type="Pfam" id="PF05729">
    <property type="entry name" value="NACHT"/>
    <property type="match status" value="1"/>
</dbReference>
<dbReference type="InterPro" id="IPR007111">
    <property type="entry name" value="NACHT_NTPase"/>
</dbReference>
<dbReference type="OrthoDB" id="120976at2759"/>
<name>A0A9Q0ITN7_9TELE</name>
<dbReference type="Gene3D" id="3.40.50.300">
    <property type="entry name" value="P-loop containing nucleotide triphosphate hydrolases"/>
    <property type="match status" value="1"/>
</dbReference>
<gene>
    <name evidence="4" type="ORF">NHX12_022586</name>
</gene>
<dbReference type="SMART" id="SM01288">
    <property type="entry name" value="FISNA"/>
    <property type="match status" value="1"/>
</dbReference>
<evidence type="ECO:0000313" key="5">
    <source>
        <dbReference type="Proteomes" id="UP001148018"/>
    </source>
</evidence>
<evidence type="ECO:0000259" key="3">
    <source>
        <dbReference type="SMART" id="SM01288"/>
    </source>
</evidence>
<keyword evidence="5" id="KW-1185">Reference proteome</keyword>
<dbReference type="InterPro" id="IPR051261">
    <property type="entry name" value="NLR"/>
</dbReference>
<dbReference type="InterPro" id="IPR029495">
    <property type="entry name" value="NACHT-assoc"/>
</dbReference>
<evidence type="ECO:0000256" key="1">
    <source>
        <dbReference type="ARBA" id="ARBA00022614"/>
    </source>
</evidence>
<dbReference type="InterPro" id="IPR027417">
    <property type="entry name" value="P-loop_NTPase"/>
</dbReference>
<organism evidence="4 5">
    <name type="scientific">Muraenolepis orangiensis</name>
    <name type="common">Patagonian moray cod</name>
    <dbReference type="NCBI Taxonomy" id="630683"/>
    <lineage>
        <taxon>Eukaryota</taxon>
        <taxon>Metazoa</taxon>
        <taxon>Chordata</taxon>
        <taxon>Craniata</taxon>
        <taxon>Vertebrata</taxon>
        <taxon>Euteleostomi</taxon>
        <taxon>Actinopterygii</taxon>
        <taxon>Neopterygii</taxon>
        <taxon>Teleostei</taxon>
        <taxon>Neoteleostei</taxon>
        <taxon>Acanthomorphata</taxon>
        <taxon>Zeiogadaria</taxon>
        <taxon>Gadariae</taxon>
        <taxon>Gadiformes</taxon>
        <taxon>Muraenolepidoidei</taxon>
        <taxon>Muraenolepididae</taxon>
        <taxon>Muraenolepis</taxon>
    </lineage>
</organism>
<accession>A0A9Q0ITN7</accession>